<feature type="non-terminal residue" evidence="4">
    <location>
        <position position="868"/>
    </location>
</feature>
<dbReference type="eggNOG" id="KOG1075">
    <property type="taxonomic scope" value="Eukaryota"/>
</dbReference>
<dbReference type="SUPFAM" id="SSF56219">
    <property type="entry name" value="DNase I-like"/>
    <property type="match status" value="1"/>
</dbReference>
<dbReference type="OMA" id="SDHCKIE"/>
<dbReference type="InterPro" id="IPR005135">
    <property type="entry name" value="Endo/exonuclease/phosphatase"/>
</dbReference>
<feature type="region of interest" description="Disordered" evidence="2">
    <location>
        <begin position="1"/>
        <end position="32"/>
    </location>
</feature>
<feature type="coiled-coil region" evidence="1">
    <location>
        <begin position="84"/>
        <end position="125"/>
    </location>
</feature>
<evidence type="ECO:0000259" key="3">
    <source>
        <dbReference type="Pfam" id="PF14529"/>
    </source>
</evidence>
<evidence type="ECO:0000256" key="1">
    <source>
        <dbReference type="SAM" id="Coils"/>
    </source>
</evidence>
<dbReference type="EMBL" id="GL381882">
    <property type="protein sequence ID" value="EGT41704.1"/>
    <property type="molecule type" value="Genomic_DNA"/>
</dbReference>
<organism evidence="5">
    <name type="scientific">Caenorhabditis brenneri</name>
    <name type="common">Nematode worm</name>
    <dbReference type="NCBI Taxonomy" id="135651"/>
    <lineage>
        <taxon>Eukaryota</taxon>
        <taxon>Metazoa</taxon>
        <taxon>Ecdysozoa</taxon>
        <taxon>Nematoda</taxon>
        <taxon>Chromadorea</taxon>
        <taxon>Rhabditida</taxon>
        <taxon>Rhabditina</taxon>
        <taxon>Rhabditomorpha</taxon>
        <taxon>Rhabditoidea</taxon>
        <taxon>Rhabditidae</taxon>
        <taxon>Peloderinae</taxon>
        <taxon>Caenorhabditis</taxon>
    </lineage>
</organism>
<dbReference type="InterPro" id="IPR036691">
    <property type="entry name" value="Endo/exonu/phosph_ase_sf"/>
</dbReference>
<dbReference type="OrthoDB" id="5797951at2759"/>
<dbReference type="AlphaFoldDB" id="G0PNE7"/>
<feature type="domain" description="Endonuclease/exonuclease/phosphatase" evidence="3">
    <location>
        <begin position="426"/>
        <end position="534"/>
    </location>
</feature>
<dbReference type="GO" id="GO:0007508">
    <property type="term" value="P:larval heart development"/>
    <property type="evidence" value="ECO:0007669"/>
    <property type="project" value="TreeGrafter"/>
</dbReference>
<dbReference type="Proteomes" id="UP000008068">
    <property type="component" value="Unassembled WGS sequence"/>
</dbReference>
<accession>G0PNE7</accession>
<dbReference type="PANTHER" id="PTHR33395:SF22">
    <property type="entry name" value="REVERSE TRANSCRIPTASE DOMAIN-CONTAINING PROTEIN"/>
    <property type="match status" value="1"/>
</dbReference>
<dbReference type="GO" id="GO:0003824">
    <property type="term" value="F:catalytic activity"/>
    <property type="evidence" value="ECO:0007669"/>
    <property type="project" value="InterPro"/>
</dbReference>
<dbReference type="STRING" id="135651.G0PNE7"/>
<protein>
    <recommendedName>
        <fullName evidence="3">Endonuclease/exonuclease/phosphatase domain-containing protein</fullName>
    </recommendedName>
</protein>
<reference evidence="5" key="1">
    <citation type="submission" date="2011-07" db="EMBL/GenBank/DDBJ databases">
        <authorList>
            <consortium name="Caenorhabditis brenneri Sequencing and Analysis Consortium"/>
            <person name="Wilson R.K."/>
        </authorList>
    </citation>
    <scope>NUCLEOTIDE SEQUENCE [LARGE SCALE GENOMIC DNA]</scope>
    <source>
        <strain evidence="5">PB2801</strain>
    </source>
</reference>
<proteinExistence type="predicted"/>
<dbReference type="GO" id="GO:0031012">
    <property type="term" value="C:extracellular matrix"/>
    <property type="evidence" value="ECO:0007669"/>
    <property type="project" value="TreeGrafter"/>
</dbReference>
<sequence>MVLTTIRATRPFRVKRKANSPSKSDTKKAKTTTSVDMNKLHVNGSNSIEENFTVDELSNPLYELMSNDFKSKDEFTTNDLAAMFKSLAITILNLQKQNSNLQKQNSTLKNDMNTLVDKVTELENHIQSSSSQSKENPIIPTTMVKSFASVVASSVTSSIATPESQLSIMKAASYANTEDSRRTNVILKNMDLTSDAIAKTEFATSIASACGTSTPSVFCLPQSAKGPPIVRLTFKNKEEASTVLTKFNSVKASIQGCLNASPRPDLSKPELQKYRQSWKTAIKLNNERMQTIYTVRNLEVVKINYRENQEPWPWTKKTLYCGKYLKIGYTNCCSIKNKILPLKLWSSTSNIDIFCLAETKLDSNFPDNILSLDDEYSVLRNDRNKHGGGIAMLIRKTIKYSIIALPLHLNSCEVLSADIAVNGQIIRIVTIYHPNHQNCSKELLECLKFVLSSGHPSIIAGDYNLAHINWDSYTASDSRCQALLDFVLNSGLSQFVRNPTRLEPPNILDLVLSNSANIIKDVSVLDKFSDHCKIEIDTWVELDRMALRKSIKNFEKGDFISINYLLARIDWNMRFSTMSVEEMYDDLQRIILNLIDRYIPTIVLRPNNPRHSKETKKLQREKLMIWRKEGNSKNYKEIAAQLKLSLVKTEEERVSNIIDSGSRKFFQFIKGNYKGCNRIPSIQSDSKIPIMNEDAKAEVFGDVFSSCFNLDNDITPSQELLTPESCPDILFLPEEIERQLYKLKARHNTSPDKIPAVFLKKACTSLALPLSIIFTESFRVGILPNLWKTAIVMPLHKKGSRCDPSNYRPISLTSSVCKVMERIVRRHMVEFLSEHKLISGRQFGFRNRRSTLSQLLVYQCQLIKNALS</sequence>
<dbReference type="Gene3D" id="3.60.10.10">
    <property type="entry name" value="Endonuclease/exonuclease/phosphatase"/>
    <property type="match status" value="1"/>
</dbReference>
<dbReference type="GO" id="GO:0061343">
    <property type="term" value="P:cell adhesion involved in heart morphogenesis"/>
    <property type="evidence" value="ECO:0007669"/>
    <property type="project" value="TreeGrafter"/>
</dbReference>
<name>G0PNE7_CAEBE</name>
<keyword evidence="5" id="KW-1185">Reference proteome</keyword>
<dbReference type="InParanoid" id="G0PNE7"/>
<dbReference type="PANTHER" id="PTHR33395">
    <property type="entry name" value="TRANSCRIPTASE, PUTATIVE-RELATED-RELATED"/>
    <property type="match status" value="1"/>
</dbReference>
<dbReference type="HOGENOM" id="CLU_000680_0_2_1"/>
<evidence type="ECO:0000313" key="5">
    <source>
        <dbReference type="Proteomes" id="UP000008068"/>
    </source>
</evidence>
<evidence type="ECO:0000313" key="4">
    <source>
        <dbReference type="EMBL" id="EGT41704.1"/>
    </source>
</evidence>
<gene>
    <name evidence="4" type="ORF">CAEBREN_02238</name>
</gene>
<evidence type="ECO:0000256" key="2">
    <source>
        <dbReference type="SAM" id="MobiDB-lite"/>
    </source>
</evidence>
<dbReference type="Pfam" id="PF14529">
    <property type="entry name" value="Exo_endo_phos_2"/>
    <property type="match status" value="1"/>
</dbReference>
<keyword evidence="1" id="KW-0175">Coiled coil</keyword>